<sequence length="183" mass="20902">MHPQIILGCIRVAILELPQSILPQAKKQIIMSINTRSDENVAPDLHSVVHKFKELPENNQLELIEEASREVQQEVTTIEKLPEESEKDFRVRRFTELFSNLPQDFLLSLWSKARDKQLTRHPEPIFSTEETEASEIIHIPESGAPIIPRDATVEVSFHSYLFKVRTTDLGHGGAEEEDGKNNL</sequence>
<organism evidence="1 2">
    <name type="scientific">Rhododendron molle</name>
    <name type="common">Chinese azalea</name>
    <name type="synonym">Azalea mollis</name>
    <dbReference type="NCBI Taxonomy" id="49168"/>
    <lineage>
        <taxon>Eukaryota</taxon>
        <taxon>Viridiplantae</taxon>
        <taxon>Streptophyta</taxon>
        <taxon>Embryophyta</taxon>
        <taxon>Tracheophyta</taxon>
        <taxon>Spermatophyta</taxon>
        <taxon>Magnoliopsida</taxon>
        <taxon>eudicotyledons</taxon>
        <taxon>Gunneridae</taxon>
        <taxon>Pentapetalae</taxon>
        <taxon>asterids</taxon>
        <taxon>Ericales</taxon>
        <taxon>Ericaceae</taxon>
        <taxon>Ericoideae</taxon>
        <taxon>Rhodoreae</taxon>
        <taxon>Rhododendron</taxon>
    </lineage>
</organism>
<proteinExistence type="predicted"/>
<evidence type="ECO:0000313" key="2">
    <source>
        <dbReference type="Proteomes" id="UP001062846"/>
    </source>
</evidence>
<dbReference type="Proteomes" id="UP001062846">
    <property type="component" value="Chromosome 13"/>
</dbReference>
<gene>
    <name evidence="1" type="ORF">RHMOL_Rhmol13G0137200</name>
</gene>
<reference evidence="1" key="1">
    <citation type="submission" date="2022-02" db="EMBL/GenBank/DDBJ databases">
        <title>Plant Genome Project.</title>
        <authorList>
            <person name="Zhang R.-G."/>
        </authorList>
    </citation>
    <scope>NUCLEOTIDE SEQUENCE</scope>
    <source>
        <strain evidence="1">AT1</strain>
    </source>
</reference>
<dbReference type="EMBL" id="CM046400">
    <property type="protein sequence ID" value="KAI8524268.1"/>
    <property type="molecule type" value="Genomic_DNA"/>
</dbReference>
<keyword evidence="2" id="KW-1185">Reference proteome</keyword>
<evidence type="ECO:0000313" key="1">
    <source>
        <dbReference type="EMBL" id="KAI8524268.1"/>
    </source>
</evidence>
<comment type="caution">
    <text evidence="1">The sequence shown here is derived from an EMBL/GenBank/DDBJ whole genome shotgun (WGS) entry which is preliminary data.</text>
</comment>
<accession>A0ACC0L6A2</accession>
<name>A0ACC0L6A2_RHOML</name>
<protein>
    <submittedName>
        <fullName evidence="1">Uncharacterized protein</fullName>
    </submittedName>
</protein>